<dbReference type="GO" id="GO:0016618">
    <property type="term" value="F:hydroxypyruvate reductase [NAD(P)H] activity"/>
    <property type="evidence" value="ECO:0007669"/>
    <property type="project" value="TreeGrafter"/>
</dbReference>
<keyword evidence="2" id="KW-0520">NAD</keyword>
<dbReference type="OrthoDB" id="9805416at2"/>
<dbReference type="RefSeq" id="WP_013505927.1">
    <property type="nucleotide sequence ID" value="NC_014836.1"/>
</dbReference>
<dbReference type="InterPro" id="IPR029753">
    <property type="entry name" value="D-isomer_DH_CS"/>
</dbReference>
<evidence type="ECO:0000259" key="3">
    <source>
        <dbReference type="Pfam" id="PF02826"/>
    </source>
</evidence>
<dbReference type="SUPFAM" id="SSF51735">
    <property type="entry name" value="NAD(P)-binding Rossmann-fold domains"/>
    <property type="match status" value="1"/>
</dbReference>
<evidence type="ECO:0000313" key="4">
    <source>
        <dbReference type="EMBL" id="ADU66046.1"/>
    </source>
</evidence>
<dbReference type="eggNOG" id="COG1052">
    <property type="taxonomic scope" value="Bacteria"/>
</dbReference>
<dbReference type="InterPro" id="IPR036291">
    <property type="entry name" value="NAD(P)-bd_dom_sf"/>
</dbReference>
<proteinExistence type="predicted"/>
<dbReference type="GO" id="GO:0030267">
    <property type="term" value="F:glyoxylate reductase (NADPH) activity"/>
    <property type="evidence" value="ECO:0007669"/>
    <property type="project" value="TreeGrafter"/>
</dbReference>
<dbReference type="EMBL" id="CP002432">
    <property type="protein sequence ID" value="ADU66046.1"/>
    <property type="molecule type" value="Genomic_DNA"/>
</dbReference>
<dbReference type="PROSITE" id="PS00671">
    <property type="entry name" value="D_2_HYDROXYACID_DH_3"/>
    <property type="match status" value="1"/>
</dbReference>
<dbReference type="AlphaFoldDB" id="E6W5L5"/>
<evidence type="ECO:0000256" key="2">
    <source>
        <dbReference type="ARBA" id="ARBA00023027"/>
    </source>
</evidence>
<dbReference type="InParanoid" id="E6W5L5"/>
<dbReference type="InterPro" id="IPR050223">
    <property type="entry name" value="D-isomer_2-hydroxyacid_DH"/>
</dbReference>
<dbReference type="Gene3D" id="3.40.50.720">
    <property type="entry name" value="NAD(P)-binding Rossmann-like Domain"/>
    <property type="match status" value="2"/>
</dbReference>
<dbReference type="PANTHER" id="PTHR10996:SF178">
    <property type="entry name" value="2-HYDROXYACID DEHYDROGENASE YGL185C-RELATED"/>
    <property type="match status" value="1"/>
</dbReference>
<dbReference type="PANTHER" id="PTHR10996">
    <property type="entry name" value="2-HYDROXYACID DEHYDROGENASE-RELATED"/>
    <property type="match status" value="1"/>
</dbReference>
<accession>E6W5L5</accession>
<dbReference type="STRING" id="653733.Selin_1311"/>
<sequence>MRKRVARLTISPRQFQQLVPFEQKTLESAGFAYTCVHHEKGEIPHPAVRDAHVIIPNTSYAISAEVLAYFPNLEGILIPNSGYDHVDMAAVADRRIRWQHLPVPRSIDVSESTIMMMLDLLRKSSSIYQSMQQGHWVRNQIRGTGRLHGKDIGIIGYGVIGRRVSGMLKSFEPRSLGYYDPFVAADEVYDHAVQRYSDLKTLLSSCSVVSLHCSLTTSSQNMIDDEALSHLQPGSYLLNTARGKVVDESAVQRALNGGILAGYAADVFQDEPLGANHWMRSHPQVLCTPHIAGYTFEMLEQLVEHERAALISWYPEMRSSDR</sequence>
<dbReference type="GO" id="GO:0005829">
    <property type="term" value="C:cytosol"/>
    <property type="evidence" value="ECO:0007669"/>
    <property type="project" value="TreeGrafter"/>
</dbReference>
<gene>
    <name evidence="4" type="ordered locus">Selin_1311</name>
</gene>
<name>E6W5L5_DESIS</name>
<dbReference type="SUPFAM" id="SSF52283">
    <property type="entry name" value="Formate/glycerate dehydrogenase catalytic domain-like"/>
    <property type="match status" value="1"/>
</dbReference>
<keyword evidence="5" id="KW-1185">Reference proteome</keyword>
<keyword evidence="1" id="KW-0560">Oxidoreductase</keyword>
<dbReference type="InterPro" id="IPR006140">
    <property type="entry name" value="D-isomer_DH_NAD-bd"/>
</dbReference>
<dbReference type="GO" id="GO:0051287">
    <property type="term" value="F:NAD binding"/>
    <property type="evidence" value="ECO:0007669"/>
    <property type="project" value="InterPro"/>
</dbReference>
<dbReference type="KEGG" id="din:Selin_1311"/>
<evidence type="ECO:0000256" key="1">
    <source>
        <dbReference type="ARBA" id="ARBA00023002"/>
    </source>
</evidence>
<dbReference type="Proteomes" id="UP000002572">
    <property type="component" value="Chromosome"/>
</dbReference>
<dbReference type="HOGENOM" id="CLU_019796_1_3_0"/>
<organism evidence="4 5">
    <name type="scientific">Desulfurispirillum indicum (strain ATCC BAA-1389 / DSM 22839 / S5)</name>
    <dbReference type="NCBI Taxonomy" id="653733"/>
    <lineage>
        <taxon>Bacteria</taxon>
        <taxon>Pseudomonadati</taxon>
        <taxon>Chrysiogenota</taxon>
        <taxon>Chrysiogenia</taxon>
        <taxon>Chrysiogenales</taxon>
        <taxon>Chrysiogenaceae</taxon>
        <taxon>Desulfurispirillum</taxon>
    </lineage>
</organism>
<dbReference type="Pfam" id="PF02826">
    <property type="entry name" value="2-Hacid_dh_C"/>
    <property type="match status" value="1"/>
</dbReference>
<evidence type="ECO:0000313" key="5">
    <source>
        <dbReference type="Proteomes" id="UP000002572"/>
    </source>
</evidence>
<reference evidence="4 5" key="1">
    <citation type="submission" date="2010-12" db="EMBL/GenBank/DDBJ databases">
        <title>Complete sequence of Desulfurispirillum indicum S5.</title>
        <authorList>
            <consortium name="US DOE Joint Genome Institute"/>
            <person name="Lucas S."/>
            <person name="Copeland A."/>
            <person name="Lapidus A."/>
            <person name="Cheng J.-F."/>
            <person name="Goodwin L."/>
            <person name="Pitluck S."/>
            <person name="Chertkov O."/>
            <person name="Held B."/>
            <person name="Detter J.C."/>
            <person name="Han C."/>
            <person name="Tapia R."/>
            <person name="Land M."/>
            <person name="Hauser L."/>
            <person name="Kyrpides N."/>
            <person name="Ivanova N."/>
            <person name="Mikhailova N."/>
            <person name="Haggblom M."/>
            <person name="Rauschenbach I."/>
            <person name="Bini E."/>
            <person name="Woyke T."/>
        </authorList>
    </citation>
    <scope>NUCLEOTIDE SEQUENCE [LARGE SCALE GENOMIC DNA]</scope>
    <source>
        <strain evidence="5">ATCC BAA-1389 / DSM 22839 / S5</strain>
    </source>
</reference>
<protein>
    <submittedName>
        <fullName evidence="4">D-isomer specific 2-hydroxyacid dehydrogenase NAD-binding protein</fullName>
    </submittedName>
</protein>
<feature type="domain" description="D-isomer specific 2-hydroxyacid dehydrogenase NAD-binding" evidence="3">
    <location>
        <begin position="114"/>
        <end position="292"/>
    </location>
</feature>